<proteinExistence type="inferred from homology"/>
<evidence type="ECO:0000256" key="1">
    <source>
        <dbReference type="ARBA" id="ARBA00005896"/>
    </source>
</evidence>
<dbReference type="RefSeq" id="WP_235055261.1">
    <property type="nucleotide sequence ID" value="NZ_JAKFHA010000017.1"/>
</dbReference>
<dbReference type="InterPro" id="IPR042098">
    <property type="entry name" value="TauD-like_sf"/>
</dbReference>
<keyword evidence="8" id="KW-1185">Reference proteome</keyword>
<dbReference type="InterPro" id="IPR051323">
    <property type="entry name" value="AtsK-like"/>
</dbReference>
<organism evidence="7 8">
    <name type="scientific">Yinghuangia soli</name>
    <dbReference type="NCBI Taxonomy" id="2908204"/>
    <lineage>
        <taxon>Bacteria</taxon>
        <taxon>Bacillati</taxon>
        <taxon>Actinomycetota</taxon>
        <taxon>Actinomycetes</taxon>
        <taxon>Kitasatosporales</taxon>
        <taxon>Streptomycetaceae</taxon>
        <taxon>Yinghuangia</taxon>
    </lineage>
</organism>
<evidence type="ECO:0000256" key="2">
    <source>
        <dbReference type="ARBA" id="ARBA00022723"/>
    </source>
</evidence>
<sequence length="302" mass="34433">MTTIRNRIGERRTAIGSRVLRRLPAGVEPAPYELFELRPSGPLIGAEIRGVDLREPVGPELFAELDRALLEWKVLFFRDQPIDSAQHRAFARLWGDLEVHPFLAQGDVPEVVRFAKDADSVGVENAWHTDVTWRAEPALGSVLRAVEVPEFGGDTLWADLAAAYDNLPADIQERIEGRTAVHDFAFSFGMFMDPERFAAMRAEYPQVEHPVVRTHPVTGRKTLFVNEFFTDHIVGLPDEESEELLAFLFKQTTYPEYQARFHWTPDSVVIWDNRATAHYATNDYHPHVRVMERAAILGDRPY</sequence>
<name>A0AA41Q2Z9_9ACTN</name>
<evidence type="ECO:0000256" key="5">
    <source>
        <dbReference type="ARBA" id="ARBA00023004"/>
    </source>
</evidence>
<dbReference type="EMBL" id="JAKFHA010000017">
    <property type="protein sequence ID" value="MCF2530599.1"/>
    <property type="molecule type" value="Genomic_DNA"/>
</dbReference>
<dbReference type="GO" id="GO:0005737">
    <property type="term" value="C:cytoplasm"/>
    <property type="evidence" value="ECO:0007669"/>
    <property type="project" value="TreeGrafter"/>
</dbReference>
<dbReference type="Pfam" id="PF02668">
    <property type="entry name" value="TauD"/>
    <property type="match status" value="1"/>
</dbReference>
<gene>
    <name evidence="7" type="ORF">LZ495_25725</name>
</gene>
<dbReference type="GO" id="GO:0006790">
    <property type="term" value="P:sulfur compound metabolic process"/>
    <property type="evidence" value="ECO:0007669"/>
    <property type="project" value="TreeGrafter"/>
</dbReference>
<keyword evidence="4" id="KW-0560">Oxidoreductase</keyword>
<dbReference type="InterPro" id="IPR003819">
    <property type="entry name" value="TauD/TfdA-like"/>
</dbReference>
<dbReference type="Proteomes" id="UP001165378">
    <property type="component" value="Unassembled WGS sequence"/>
</dbReference>
<dbReference type="GO" id="GO:0046872">
    <property type="term" value="F:metal ion binding"/>
    <property type="evidence" value="ECO:0007669"/>
    <property type="project" value="UniProtKB-KW"/>
</dbReference>
<dbReference type="SUPFAM" id="SSF51197">
    <property type="entry name" value="Clavaminate synthase-like"/>
    <property type="match status" value="1"/>
</dbReference>
<dbReference type="AlphaFoldDB" id="A0AA41Q2Z9"/>
<evidence type="ECO:0000256" key="3">
    <source>
        <dbReference type="ARBA" id="ARBA00022964"/>
    </source>
</evidence>
<comment type="similarity">
    <text evidence="1">Belongs to the TfdA dioxygenase family.</text>
</comment>
<comment type="caution">
    <text evidence="7">The sequence shown here is derived from an EMBL/GenBank/DDBJ whole genome shotgun (WGS) entry which is preliminary data.</text>
</comment>
<evidence type="ECO:0000259" key="6">
    <source>
        <dbReference type="Pfam" id="PF02668"/>
    </source>
</evidence>
<dbReference type="PANTHER" id="PTHR30468">
    <property type="entry name" value="ALPHA-KETOGLUTARATE-DEPENDENT SULFONATE DIOXYGENASE"/>
    <property type="match status" value="1"/>
</dbReference>
<dbReference type="GO" id="GO:0000908">
    <property type="term" value="F:taurine dioxygenase activity"/>
    <property type="evidence" value="ECO:0007669"/>
    <property type="project" value="TreeGrafter"/>
</dbReference>
<evidence type="ECO:0000256" key="4">
    <source>
        <dbReference type="ARBA" id="ARBA00023002"/>
    </source>
</evidence>
<evidence type="ECO:0000313" key="7">
    <source>
        <dbReference type="EMBL" id="MCF2530599.1"/>
    </source>
</evidence>
<keyword evidence="5" id="KW-0408">Iron</keyword>
<keyword evidence="3 7" id="KW-0223">Dioxygenase</keyword>
<protein>
    <submittedName>
        <fullName evidence="7">TauD/TfdA family dioxygenase</fullName>
    </submittedName>
</protein>
<feature type="domain" description="TauD/TfdA-like" evidence="6">
    <location>
        <begin position="37"/>
        <end position="294"/>
    </location>
</feature>
<reference evidence="7" key="1">
    <citation type="submission" date="2022-01" db="EMBL/GenBank/DDBJ databases">
        <title>Genome-Based Taxonomic Classification of the Phylum Actinobacteria.</title>
        <authorList>
            <person name="Gao Y."/>
        </authorList>
    </citation>
    <scope>NUCLEOTIDE SEQUENCE</scope>
    <source>
        <strain evidence="7">KLBMP 8922</strain>
    </source>
</reference>
<dbReference type="PANTHER" id="PTHR30468:SF1">
    <property type="entry name" value="ALPHA-KETOGLUTARATE-DEPENDENT SULFONATE DIOXYGENASE"/>
    <property type="match status" value="1"/>
</dbReference>
<dbReference type="Gene3D" id="3.60.130.10">
    <property type="entry name" value="Clavaminate synthase-like"/>
    <property type="match status" value="1"/>
</dbReference>
<keyword evidence="2" id="KW-0479">Metal-binding</keyword>
<accession>A0AA41Q2Z9</accession>
<evidence type="ECO:0000313" key="8">
    <source>
        <dbReference type="Proteomes" id="UP001165378"/>
    </source>
</evidence>